<evidence type="ECO:0000256" key="4">
    <source>
        <dbReference type="ARBA" id="ARBA00022692"/>
    </source>
</evidence>
<feature type="transmembrane region" description="Helical" evidence="8">
    <location>
        <begin position="79"/>
        <end position="101"/>
    </location>
</feature>
<evidence type="ECO:0000259" key="9">
    <source>
        <dbReference type="Pfam" id="PF01545"/>
    </source>
</evidence>
<keyword evidence="3" id="KW-0813">Transport</keyword>
<dbReference type="GO" id="GO:0005385">
    <property type="term" value="F:zinc ion transmembrane transporter activity"/>
    <property type="evidence" value="ECO:0007669"/>
    <property type="project" value="TreeGrafter"/>
</dbReference>
<sequence>MAAKLSKSRRLMIIIGISFSFFVAEISVGFYTHSLALIADAFHYMNDLVGFIVALAALRISQRDNTPDALSFGWQRAQLLGAFFNGVFLLALGVSIFLQSIERFVSLQKVDNPMLILIMGCVGLTLNIISVTFLHEHDHDHSSPSEYPAGAATENIIDLSAIAQDTTHPHQDHRHTVSESRGKDHDLGLMGVLIHLVGDALNNVGVIIAAAVIWKAKYEGRFYADPGVSMGIAIMILLSALPLVKNSGTILLESVPLGVNLADVKHDLEKIEGVESIHELHAWRLSQNKALASAHVLTSEDSVTSFMNSARLIKECLHAYGIHSTTLQPEFASSADAAGGSRESPNLRQRLTKANCQMTCGILCEDLTCCG</sequence>
<dbReference type="Gene3D" id="1.20.1510.10">
    <property type="entry name" value="Cation efflux protein transmembrane domain"/>
    <property type="match status" value="1"/>
</dbReference>
<protein>
    <recommendedName>
        <fullName evidence="13">Cation efflux protein cytoplasmic domain-containing protein</fullName>
    </recommendedName>
</protein>
<evidence type="ECO:0000313" key="12">
    <source>
        <dbReference type="Proteomes" id="UP000054321"/>
    </source>
</evidence>
<feature type="transmembrane region" description="Helical" evidence="8">
    <location>
        <begin position="12"/>
        <end position="31"/>
    </location>
</feature>
<dbReference type="Pfam" id="PF16916">
    <property type="entry name" value="ZT_dimer"/>
    <property type="match status" value="1"/>
</dbReference>
<evidence type="ECO:0000256" key="7">
    <source>
        <dbReference type="ARBA" id="ARBA00023136"/>
    </source>
</evidence>
<evidence type="ECO:0000256" key="5">
    <source>
        <dbReference type="ARBA" id="ARBA00022833"/>
    </source>
</evidence>
<dbReference type="GO" id="GO:0016020">
    <property type="term" value="C:membrane"/>
    <property type="evidence" value="ECO:0007669"/>
    <property type="project" value="UniProtKB-SubCell"/>
</dbReference>
<dbReference type="NCBIfam" id="TIGR01297">
    <property type="entry name" value="CDF"/>
    <property type="match status" value="1"/>
</dbReference>
<evidence type="ECO:0008006" key="13">
    <source>
        <dbReference type="Google" id="ProtNLM"/>
    </source>
</evidence>
<accession>A0A0C3DDG7</accession>
<feature type="transmembrane region" description="Helical" evidence="8">
    <location>
        <begin position="187"/>
        <end position="214"/>
    </location>
</feature>
<evidence type="ECO:0000259" key="10">
    <source>
        <dbReference type="Pfam" id="PF16916"/>
    </source>
</evidence>
<reference evidence="12" key="2">
    <citation type="submission" date="2015-01" db="EMBL/GenBank/DDBJ databases">
        <title>Evolutionary Origins and Diversification of the Mycorrhizal Mutualists.</title>
        <authorList>
            <consortium name="DOE Joint Genome Institute"/>
            <consortium name="Mycorrhizal Genomics Consortium"/>
            <person name="Kohler A."/>
            <person name="Kuo A."/>
            <person name="Nagy L.G."/>
            <person name="Floudas D."/>
            <person name="Copeland A."/>
            <person name="Barry K.W."/>
            <person name="Cichocki N."/>
            <person name="Veneault-Fourrey C."/>
            <person name="LaButti K."/>
            <person name="Lindquist E.A."/>
            <person name="Lipzen A."/>
            <person name="Lundell T."/>
            <person name="Morin E."/>
            <person name="Murat C."/>
            <person name="Riley R."/>
            <person name="Ohm R."/>
            <person name="Sun H."/>
            <person name="Tunlid A."/>
            <person name="Henrissat B."/>
            <person name="Grigoriev I.V."/>
            <person name="Hibbett D.S."/>
            <person name="Martin F."/>
        </authorList>
    </citation>
    <scope>NUCLEOTIDE SEQUENCE [LARGE SCALE GENOMIC DNA]</scope>
    <source>
        <strain evidence="12">Zn</strain>
    </source>
</reference>
<proteinExistence type="inferred from homology"/>
<comment type="similarity">
    <text evidence="2">Belongs to the cation diffusion facilitator (CDF) transporter (TC 2.A.4) family. SLC30A subfamily.</text>
</comment>
<gene>
    <name evidence="11" type="ORF">OIDMADRAFT_181257</name>
</gene>
<dbReference type="Proteomes" id="UP000054321">
    <property type="component" value="Unassembled WGS sequence"/>
</dbReference>
<dbReference type="InterPro" id="IPR027469">
    <property type="entry name" value="Cation_efflux_TMD_sf"/>
</dbReference>
<evidence type="ECO:0000256" key="1">
    <source>
        <dbReference type="ARBA" id="ARBA00004141"/>
    </source>
</evidence>
<keyword evidence="7 8" id="KW-0472">Membrane</keyword>
<evidence type="ECO:0000256" key="8">
    <source>
        <dbReference type="SAM" id="Phobius"/>
    </source>
</evidence>
<evidence type="ECO:0000256" key="3">
    <source>
        <dbReference type="ARBA" id="ARBA00022448"/>
    </source>
</evidence>
<dbReference type="AlphaFoldDB" id="A0A0C3DDG7"/>
<keyword evidence="4 8" id="KW-0812">Transmembrane</keyword>
<organism evidence="11 12">
    <name type="scientific">Oidiodendron maius (strain Zn)</name>
    <dbReference type="NCBI Taxonomy" id="913774"/>
    <lineage>
        <taxon>Eukaryota</taxon>
        <taxon>Fungi</taxon>
        <taxon>Dikarya</taxon>
        <taxon>Ascomycota</taxon>
        <taxon>Pezizomycotina</taxon>
        <taxon>Leotiomycetes</taxon>
        <taxon>Leotiomycetes incertae sedis</taxon>
        <taxon>Myxotrichaceae</taxon>
        <taxon>Oidiodendron</taxon>
    </lineage>
</organism>
<name>A0A0C3DDG7_OIDMZ</name>
<dbReference type="GO" id="GO:0006882">
    <property type="term" value="P:intracellular zinc ion homeostasis"/>
    <property type="evidence" value="ECO:0007669"/>
    <property type="project" value="TreeGrafter"/>
</dbReference>
<dbReference type="PANTHER" id="PTHR45820:SF5">
    <property type="entry name" value="DIFFUSION FACILITATOR FAMILY METAL ION TRANSPORTER, PUTATIVE-RELATED"/>
    <property type="match status" value="1"/>
</dbReference>
<dbReference type="InterPro" id="IPR002524">
    <property type="entry name" value="Cation_efflux"/>
</dbReference>
<feature type="domain" description="Cation efflux protein transmembrane" evidence="9">
    <location>
        <begin position="11"/>
        <end position="252"/>
    </location>
</feature>
<dbReference type="EMBL" id="KN832878">
    <property type="protein sequence ID" value="KIN00003.1"/>
    <property type="molecule type" value="Genomic_DNA"/>
</dbReference>
<feature type="transmembrane region" description="Helical" evidence="8">
    <location>
        <begin position="226"/>
        <end position="244"/>
    </location>
</feature>
<dbReference type="SUPFAM" id="SSF161111">
    <property type="entry name" value="Cation efflux protein transmembrane domain-like"/>
    <property type="match status" value="1"/>
</dbReference>
<keyword evidence="5" id="KW-0862">Zinc</keyword>
<feature type="transmembrane region" description="Helical" evidence="8">
    <location>
        <begin position="113"/>
        <end position="134"/>
    </location>
</feature>
<dbReference type="PANTHER" id="PTHR45820">
    <property type="entry name" value="FI23527P1"/>
    <property type="match status" value="1"/>
</dbReference>
<dbReference type="InterPro" id="IPR058533">
    <property type="entry name" value="Cation_efflux_TM"/>
</dbReference>
<keyword evidence="6 8" id="KW-1133">Transmembrane helix</keyword>
<evidence type="ECO:0000256" key="2">
    <source>
        <dbReference type="ARBA" id="ARBA00008873"/>
    </source>
</evidence>
<keyword evidence="12" id="KW-1185">Reference proteome</keyword>
<dbReference type="Pfam" id="PF01545">
    <property type="entry name" value="Cation_efflux"/>
    <property type="match status" value="1"/>
</dbReference>
<dbReference type="InterPro" id="IPR027470">
    <property type="entry name" value="Cation_efflux_CTD"/>
</dbReference>
<evidence type="ECO:0000256" key="6">
    <source>
        <dbReference type="ARBA" id="ARBA00022989"/>
    </source>
</evidence>
<dbReference type="InParanoid" id="A0A0C3DDG7"/>
<dbReference type="OrthoDB" id="9944568at2759"/>
<reference evidence="11 12" key="1">
    <citation type="submission" date="2014-04" db="EMBL/GenBank/DDBJ databases">
        <authorList>
            <consortium name="DOE Joint Genome Institute"/>
            <person name="Kuo A."/>
            <person name="Martino E."/>
            <person name="Perotto S."/>
            <person name="Kohler A."/>
            <person name="Nagy L.G."/>
            <person name="Floudas D."/>
            <person name="Copeland A."/>
            <person name="Barry K.W."/>
            <person name="Cichocki N."/>
            <person name="Veneault-Fourrey C."/>
            <person name="LaButti K."/>
            <person name="Lindquist E.A."/>
            <person name="Lipzen A."/>
            <person name="Lundell T."/>
            <person name="Morin E."/>
            <person name="Murat C."/>
            <person name="Sun H."/>
            <person name="Tunlid A."/>
            <person name="Henrissat B."/>
            <person name="Grigoriev I.V."/>
            <person name="Hibbett D.S."/>
            <person name="Martin F."/>
            <person name="Nordberg H.P."/>
            <person name="Cantor M.N."/>
            <person name="Hua S.X."/>
        </authorList>
    </citation>
    <scope>NUCLEOTIDE SEQUENCE [LARGE SCALE GENOMIC DNA]</scope>
    <source>
        <strain evidence="11 12">Zn</strain>
    </source>
</reference>
<dbReference type="HOGENOM" id="CLU_013430_4_0_1"/>
<comment type="subcellular location">
    <subcellularLocation>
        <location evidence="1">Membrane</location>
        <topology evidence="1">Multi-pass membrane protein</topology>
    </subcellularLocation>
</comment>
<feature type="domain" description="Cation efflux protein cytoplasmic" evidence="10">
    <location>
        <begin position="259"/>
        <end position="330"/>
    </location>
</feature>
<evidence type="ECO:0000313" key="11">
    <source>
        <dbReference type="EMBL" id="KIN00003.1"/>
    </source>
</evidence>
<dbReference type="STRING" id="913774.A0A0C3DDG7"/>